<evidence type="ECO:0000259" key="4">
    <source>
        <dbReference type="Pfam" id="PF00561"/>
    </source>
</evidence>
<feature type="transmembrane region" description="Helical" evidence="3">
    <location>
        <begin position="98"/>
        <end position="117"/>
    </location>
</feature>
<reference evidence="5" key="2">
    <citation type="submission" date="2020-12" db="EMBL/GenBank/DDBJ databases">
        <authorList>
            <person name="Kanost M."/>
        </authorList>
    </citation>
    <scope>NUCLEOTIDE SEQUENCE</scope>
</reference>
<keyword evidence="6" id="KW-1185">Reference proteome</keyword>
<dbReference type="GO" id="GO:0016020">
    <property type="term" value="C:membrane"/>
    <property type="evidence" value="ECO:0007669"/>
    <property type="project" value="TreeGrafter"/>
</dbReference>
<dbReference type="Gene3D" id="3.40.50.1820">
    <property type="entry name" value="alpha/beta hydrolase"/>
    <property type="match status" value="1"/>
</dbReference>
<organism evidence="5 6">
    <name type="scientific">Manduca sexta</name>
    <name type="common">Tobacco hawkmoth</name>
    <name type="synonym">Tobacco hornworm</name>
    <dbReference type="NCBI Taxonomy" id="7130"/>
    <lineage>
        <taxon>Eukaryota</taxon>
        <taxon>Metazoa</taxon>
        <taxon>Ecdysozoa</taxon>
        <taxon>Arthropoda</taxon>
        <taxon>Hexapoda</taxon>
        <taxon>Insecta</taxon>
        <taxon>Pterygota</taxon>
        <taxon>Neoptera</taxon>
        <taxon>Endopterygota</taxon>
        <taxon>Lepidoptera</taxon>
        <taxon>Glossata</taxon>
        <taxon>Ditrysia</taxon>
        <taxon>Bombycoidea</taxon>
        <taxon>Sphingidae</taxon>
        <taxon>Sphinginae</taxon>
        <taxon>Sphingini</taxon>
        <taxon>Manduca</taxon>
    </lineage>
</organism>
<gene>
    <name evidence="5" type="ORF">O3G_MSEX011967</name>
</gene>
<dbReference type="GO" id="GO:0016787">
    <property type="term" value="F:hydrolase activity"/>
    <property type="evidence" value="ECO:0007669"/>
    <property type="project" value="UniProtKB-KW"/>
</dbReference>
<dbReference type="EMBL" id="JH668670">
    <property type="protein sequence ID" value="KAG6460424.1"/>
    <property type="molecule type" value="Genomic_DNA"/>
</dbReference>
<dbReference type="PANTHER" id="PTHR43798">
    <property type="entry name" value="MONOACYLGLYCEROL LIPASE"/>
    <property type="match status" value="1"/>
</dbReference>
<reference evidence="5" key="1">
    <citation type="journal article" date="2016" name="Insect Biochem. Mol. Biol.">
        <title>Multifaceted biological insights from a draft genome sequence of the tobacco hornworm moth, Manduca sexta.</title>
        <authorList>
            <person name="Kanost M.R."/>
            <person name="Arrese E.L."/>
            <person name="Cao X."/>
            <person name="Chen Y.R."/>
            <person name="Chellapilla S."/>
            <person name="Goldsmith M.R."/>
            <person name="Grosse-Wilde E."/>
            <person name="Heckel D.G."/>
            <person name="Herndon N."/>
            <person name="Jiang H."/>
            <person name="Papanicolaou A."/>
            <person name="Qu J."/>
            <person name="Soulages J.L."/>
            <person name="Vogel H."/>
            <person name="Walters J."/>
            <person name="Waterhouse R.M."/>
            <person name="Ahn S.J."/>
            <person name="Almeida F.C."/>
            <person name="An C."/>
            <person name="Aqrawi P."/>
            <person name="Bretschneider A."/>
            <person name="Bryant W.B."/>
            <person name="Bucks S."/>
            <person name="Chao H."/>
            <person name="Chevignon G."/>
            <person name="Christen J.M."/>
            <person name="Clarke D.F."/>
            <person name="Dittmer N.T."/>
            <person name="Ferguson L.C.F."/>
            <person name="Garavelou S."/>
            <person name="Gordon K.H.J."/>
            <person name="Gunaratna R.T."/>
            <person name="Han Y."/>
            <person name="Hauser F."/>
            <person name="He Y."/>
            <person name="Heidel-Fischer H."/>
            <person name="Hirsh A."/>
            <person name="Hu Y."/>
            <person name="Jiang H."/>
            <person name="Kalra D."/>
            <person name="Klinner C."/>
            <person name="Konig C."/>
            <person name="Kovar C."/>
            <person name="Kroll A.R."/>
            <person name="Kuwar S.S."/>
            <person name="Lee S.L."/>
            <person name="Lehman R."/>
            <person name="Li K."/>
            <person name="Li Z."/>
            <person name="Liang H."/>
            <person name="Lovelace S."/>
            <person name="Lu Z."/>
            <person name="Mansfield J.H."/>
            <person name="McCulloch K.J."/>
            <person name="Mathew T."/>
            <person name="Morton B."/>
            <person name="Muzny D.M."/>
            <person name="Neunemann D."/>
            <person name="Ongeri F."/>
            <person name="Pauchet Y."/>
            <person name="Pu L.L."/>
            <person name="Pyrousis I."/>
            <person name="Rao X.J."/>
            <person name="Redding A."/>
            <person name="Roesel C."/>
            <person name="Sanchez-Gracia A."/>
            <person name="Schaack S."/>
            <person name="Shukla A."/>
            <person name="Tetreau G."/>
            <person name="Wang Y."/>
            <person name="Xiong G.H."/>
            <person name="Traut W."/>
            <person name="Walsh T.K."/>
            <person name="Worley K.C."/>
            <person name="Wu D."/>
            <person name="Wu W."/>
            <person name="Wu Y.Q."/>
            <person name="Zhang X."/>
            <person name="Zou Z."/>
            <person name="Zucker H."/>
            <person name="Briscoe A.D."/>
            <person name="Burmester T."/>
            <person name="Clem R.J."/>
            <person name="Feyereisen R."/>
            <person name="Grimmelikhuijzen C.J.P."/>
            <person name="Hamodrakas S.J."/>
            <person name="Hansson B.S."/>
            <person name="Huguet E."/>
            <person name="Jermiin L.S."/>
            <person name="Lan Q."/>
            <person name="Lehman H.K."/>
            <person name="Lorenzen M."/>
            <person name="Merzendorfer H."/>
            <person name="Michalopoulos I."/>
            <person name="Morton D.B."/>
            <person name="Muthukrishnan S."/>
            <person name="Oakeshott J.G."/>
            <person name="Palmer W."/>
            <person name="Park Y."/>
            <person name="Passarelli A.L."/>
            <person name="Rozas J."/>
            <person name="Schwartz L.M."/>
            <person name="Smith W."/>
            <person name="Southgate A."/>
            <person name="Vilcinskas A."/>
            <person name="Vogt R."/>
            <person name="Wang P."/>
            <person name="Werren J."/>
            <person name="Yu X.Q."/>
            <person name="Zhou J.J."/>
            <person name="Brown S.J."/>
            <person name="Scherer S.E."/>
            <person name="Richards S."/>
            <person name="Blissard G.W."/>
        </authorList>
    </citation>
    <scope>NUCLEOTIDE SEQUENCE</scope>
</reference>
<dbReference type="PRINTS" id="PR00111">
    <property type="entry name" value="ABHYDROLASE"/>
</dbReference>
<dbReference type="Pfam" id="PF00561">
    <property type="entry name" value="Abhydrolase_1"/>
    <property type="match status" value="1"/>
</dbReference>
<dbReference type="AlphaFoldDB" id="A0A921ZM87"/>
<dbReference type="InterPro" id="IPR000073">
    <property type="entry name" value="AB_hydrolase_1"/>
</dbReference>
<accession>A0A921ZM87</accession>
<evidence type="ECO:0000256" key="2">
    <source>
        <dbReference type="ARBA" id="ARBA00022801"/>
    </source>
</evidence>
<name>A0A921ZM87_MANSE</name>
<protein>
    <recommendedName>
        <fullName evidence="4">AB hydrolase-1 domain-containing protein</fullName>
    </recommendedName>
</protein>
<dbReference type="InterPro" id="IPR050266">
    <property type="entry name" value="AB_hydrolase_sf"/>
</dbReference>
<dbReference type="EMBL" id="JH668670">
    <property type="protein sequence ID" value="KAG6460425.1"/>
    <property type="molecule type" value="Genomic_DNA"/>
</dbReference>
<dbReference type="PANTHER" id="PTHR43798:SF14">
    <property type="entry name" value="SERINE HYDROLASE-LIKE PROTEIN DDB_G0286239"/>
    <property type="match status" value="1"/>
</dbReference>
<dbReference type="OrthoDB" id="6431331at2759"/>
<keyword evidence="3" id="KW-1133">Transmembrane helix</keyword>
<evidence type="ECO:0000313" key="6">
    <source>
        <dbReference type="Proteomes" id="UP000791440"/>
    </source>
</evidence>
<dbReference type="InterPro" id="IPR029058">
    <property type="entry name" value="AB_hydrolase_fold"/>
</dbReference>
<feature type="domain" description="AB hydrolase-1" evidence="4">
    <location>
        <begin position="31"/>
        <end position="284"/>
    </location>
</feature>
<keyword evidence="3" id="KW-0472">Membrane</keyword>
<comment type="caution">
    <text evidence="5">The sequence shown here is derived from an EMBL/GenBank/DDBJ whole genome shotgun (WGS) entry which is preliminary data.</text>
</comment>
<keyword evidence="2" id="KW-0378">Hydrolase</keyword>
<evidence type="ECO:0000256" key="1">
    <source>
        <dbReference type="ARBA" id="ARBA00008645"/>
    </source>
</evidence>
<comment type="similarity">
    <text evidence="1">Belongs to the AB hydrolase superfamily.</text>
</comment>
<sequence>MSKMKDTKEWTVNAPWGRVAMISWGDAANSPVLLVHGYADTAATFIPLVKELPNDHYYVAFDMPGHGKSDPFPPGVVATQLSIVEVIRLVVDDMRWESFVYIAHSMGAVIGLFYNYVYPDRISKMVLLDPGPPLSMYYFIHYNPKEVYHYIYNRYYDDYKRYNSNTPKLYSYEDAVNLTVSNRNLTTDQTEVLLSRALVPVGDMYRFSMEPRMKFILNIPVSEKTLHKVVARNTQPTLLLEASRNNIVEPAKSFVRTIFEKCQGLPNYWKIRIKGGHDFHITDPAVVAKHVKRFLNGKICVASNKKCKL</sequence>
<evidence type="ECO:0000313" key="5">
    <source>
        <dbReference type="EMBL" id="KAG6460425.1"/>
    </source>
</evidence>
<evidence type="ECO:0000256" key="3">
    <source>
        <dbReference type="SAM" id="Phobius"/>
    </source>
</evidence>
<dbReference type="Proteomes" id="UP000791440">
    <property type="component" value="Unassembled WGS sequence"/>
</dbReference>
<dbReference type="SUPFAM" id="SSF53474">
    <property type="entry name" value="alpha/beta-Hydrolases"/>
    <property type="match status" value="1"/>
</dbReference>
<keyword evidence="3" id="KW-0812">Transmembrane</keyword>
<proteinExistence type="inferred from homology"/>